<dbReference type="Proteomes" id="UP001165145">
    <property type="component" value="Unassembled WGS sequence"/>
</dbReference>
<dbReference type="GeneID" id="61348454"/>
<dbReference type="EMBL" id="BSRL01000006">
    <property type="protein sequence ID" value="GLV70174.1"/>
    <property type="molecule type" value="Genomic_DNA"/>
</dbReference>
<evidence type="ECO:0000313" key="1">
    <source>
        <dbReference type="EMBL" id="GKX47730.1"/>
    </source>
</evidence>
<organism evidence="2 4">
    <name type="scientific">Pectobacterium carotovorum subsp. carotovorum</name>
    <name type="common">Erwinia carotovora subsp. carotovora</name>
    <dbReference type="NCBI Taxonomy" id="555"/>
    <lineage>
        <taxon>Bacteria</taxon>
        <taxon>Pseudomonadati</taxon>
        <taxon>Pseudomonadota</taxon>
        <taxon>Gammaproteobacteria</taxon>
        <taxon>Enterobacterales</taxon>
        <taxon>Pectobacteriaceae</taxon>
        <taxon>Pectobacterium</taxon>
    </lineage>
</organism>
<dbReference type="Proteomes" id="UP001058167">
    <property type="component" value="Unassembled WGS sequence"/>
</dbReference>
<proteinExistence type="predicted"/>
<name>A0AAI9PE70_PECCC</name>
<sequence length="47" mass="5237">MNKDKQINVRVSQEHVQILQKLVNEGKAKTISGALVFLVQHYGIFGG</sequence>
<protein>
    <submittedName>
        <fullName evidence="2">Uncharacterized protein</fullName>
    </submittedName>
</protein>
<reference evidence="1" key="1">
    <citation type="submission" date="2022-06" db="EMBL/GenBank/DDBJ databases">
        <title>Draft genome sequences of Pectobacterium carotovorum subsp. carotovorum str. NBRC12380.</title>
        <authorList>
            <person name="Wakabayashi Y."/>
            <person name="Kojima K."/>
        </authorList>
    </citation>
    <scope>NUCLEOTIDE SEQUENCE</scope>
    <source>
        <strain evidence="1">NBRC 12380</strain>
    </source>
</reference>
<accession>A0AAI9PE70</accession>
<gene>
    <name evidence="2" type="ORF">Pcaca03_26180</name>
    <name evidence="1" type="ORF">SOASR016_24820</name>
</gene>
<dbReference type="RefSeq" id="WP_010294708.1">
    <property type="nucleotide sequence ID" value="NZ_BRLF01000006.1"/>
</dbReference>
<evidence type="ECO:0000313" key="4">
    <source>
        <dbReference type="Proteomes" id="UP001165145"/>
    </source>
</evidence>
<comment type="caution">
    <text evidence="2">The sequence shown here is derived from an EMBL/GenBank/DDBJ whole genome shotgun (WGS) entry which is preliminary data.</text>
</comment>
<dbReference type="AlphaFoldDB" id="A0AAI9PE70"/>
<dbReference type="EMBL" id="BRLF01000006">
    <property type="protein sequence ID" value="GKX47730.1"/>
    <property type="molecule type" value="Genomic_DNA"/>
</dbReference>
<evidence type="ECO:0000313" key="2">
    <source>
        <dbReference type="EMBL" id="GLV70174.1"/>
    </source>
</evidence>
<keyword evidence="3" id="KW-1185">Reference proteome</keyword>
<reference evidence="2" key="2">
    <citation type="submission" date="2023-02" db="EMBL/GenBank/DDBJ databases">
        <title>Pectobacterium carotovorum subsp. carotovorum NBRC 12380.</title>
        <authorList>
            <person name="Ichikawa N."/>
            <person name="Sato H."/>
            <person name="Tonouchi N."/>
        </authorList>
    </citation>
    <scope>NUCLEOTIDE SEQUENCE</scope>
    <source>
        <strain evidence="2">NBRC 12380</strain>
    </source>
</reference>
<evidence type="ECO:0000313" key="3">
    <source>
        <dbReference type="Proteomes" id="UP001058167"/>
    </source>
</evidence>